<dbReference type="RefSeq" id="WP_197630039.1">
    <property type="nucleotide sequence ID" value="NZ_CP063073.1"/>
</dbReference>
<organism evidence="1 2">
    <name type="scientific">Pseudomonas poae</name>
    <dbReference type="NCBI Taxonomy" id="200451"/>
    <lineage>
        <taxon>Bacteria</taxon>
        <taxon>Pseudomonadati</taxon>
        <taxon>Pseudomonadota</taxon>
        <taxon>Gammaproteobacteria</taxon>
        <taxon>Pseudomonadales</taxon>
        <taxon>Pseudomonadaceae</taxon>
        <taxon>Pseudomonas</taxon>
    </lineage>
</organism>
<name>A0A7M1KQC9_9PSED</name>
<dbReference type="EMBL" id="CP063073">
    <property type="protein sequence ID" value="QOQ78344.1"/>
    <property type="molecule type" value="Genomic_DNA"/>
</dbReference>
<proteinExistence type="predicted"/>
<sequence length="56" mass="5955">MKAYAGQRKFRAPVAADFARGMVAPGPAGDPDTQASRHSNSVWAALINGLTAWRRG</sequence>
<accession>A0A7M1KQC9</accession>
<evidence type="ECO:0000313" key="2">
    <source>
        <dbReference type="Proteomes" id="UP000594923"/>
    </source>
</evidence>
<protein>
    <submittedName>
        <fullName evidence="1">Type III secretion effector protein</fullName>
    </submittedName>
</protein>
<reference evidence="1 2" key="1">
    <citation type="submission" date="2020-10" db="EMBL/GenBank/DDBJ databases">
        <title>High quality whole genome sequence of Pseudomonas poae PMA22.</title>
        <authorList>
            <person name="Hernandez J.G."/>
            <person name="Rodriguez P."/>
            <person name="Cuevas C."/>
            <person name="de la Calle F."/>
            <person name="Galan B."/>
            <person name="Garcia J.L."/>
        </authorList>
    </citation>
    <scope>NUCLEOTIDE SEQUENCE [LARGE SCALE GENOMIC DNA]</scope>
    <source>
        <strain evidence="1 2">PMA22</strain>
    </source>
</reference>
<dbReference type="AlphaFoldDB" id="A0A7M1KQC9"/>
<gene>
    <name evidence="1" type="ORF">IMF22_13790</name>
</gene>
<dbReference type="Proteomes" id="UP000594923">
    <property type="component" value="Chromosome"/>
</dbReference>
<evidence type="ECO:0000313" key="1">
    <source>
        <dbReference type="EMBL" id="QOQ78344.1"/>
    </source>
</evidence>